<accession>A0A098TLK6</accession>
<proteinExistence type="predicted"/>
<dbReference type="Proteomes" id="UP000030170">
    <property type="component" value="Unassembled WGS sequence"/>
</dbReference>
<gene>
    <name evidence="1" type="ORF">DO97_01335</name>
</gene>
<reference evidence="1 2" key="1">
    <citation type="journal article" date="2014" name="Mol. Ecol.">
        <title>Evolution of Synechococcus.</title>
        <authorList>
            <person name="Dvorak P."/>
            <person name="Casamatta D."/>
            <person name="Hasler P."/>
            <person name="Poulickova A."/>
            <person name="Ondrej V."/>
            <person name="Sanges R."/>
        </authorList>
    </citation>
    <scope>NUCLEOTIDE SEQUENCE [LARGE SCALE GENOMIC DNA]</scope>
    <source>
        <strain evidence="1 2">CAUP A 1101</strain>
    </source>
</reference>
<sequence length="69" mass="7755">MQMAPQQFHYGVFAPDPRNESPFGKVSSPLMQRDFKSEIAAGRQFRAAFDEIIYQPAVSAKAPPYYKSG</sequence>
<evidence type="ECO:0000313" key="2">
    <source>
        <dbReference type="Proteomes" id="UP000030170"/>
    </source>
</evidence>
<evidence type="ECO:0000313" key="1">
    <source>
        <dbReference type="EMBL" id="KGF73189.1"/>
    </source>
</evidence>
<protein>
    <submittedName>
        <fullName evidence="1">Uncharacterized protein</fullName>
    </submittedName>
</protein>
<name>A0A098TLK6_9CYAN</name>
<organism evidence="1 2">
    <name type="scientific">Neosynechococcus sphagnicola sy1</name>
    <dbReference type="NCBI Taxonomy" id="1497020"/>
    <lineage>
        <taxon>Bacteria</taxon>
        <taxon>Bacillati</taxon>
        <taxon>Cyanobacteriota</taxon>
        <taxon>Cyanophyceae</taxon>
        <taxon>Neosynechococcales</taxon>
        <taxon>Neosynechococcaceae</taxon>
        <taxon>Neosynechococcus</taxon>
    </lineage>
</organism>
<keyword evidence="2" id="KW-1185">Reference proteome</keyword>
<dbReference type="EMBL" id="JJML01000014">
    <property type="protein sequence ID" value="KGF73189.1"/>
    <property type="molecule type" value="Genomic_DNA"/>
</dbReference>
<dbReference type="AlphaFoldDB" id="A0A098TLK6"/>
<comment type="caution">
    <text evidence="1">The sequence shown here is derived from an EMBL/GenBank/DDBJ whole genome shotgun (WGS) entry which is preliminary data.</text>
</comment>